<name>A0A839N0I5_9MICO</name>
<evidence type="ECO:0000256" key="2">
    <source>
        <dbReference type="ARBA" id="ARBA00023015"/>
    </source>
</evidence>
<dbReference type="PANTHER" id="PTHR34294">
    <property type="entry name" value="TRANSCRIPTIONAL REGULATOR-RELATED"/>
    <property type="match status" value="1"/>
</dbReference>
<organism evidence="6 7">
    <name type="scientific">Flexivirga oryzae</name>
    <dbReference type="NCBI Taxonomy" id="1794944"/>
    <lineage>
        <taxon>Bacteria</taxon>
        <taxon>Bacillati</taxon>
        <taxon>Actinomycetota</taxon>
        <taxon>Actinomycetes</taxon>
        <taxon>Micrococcales</taxon>
        <taxon>Dermacoccaceae</taxon>
        <taxon>Flexivirga</taxon>
    </lineage>
</organism>
<evidence type="ECO:0000313" key="6">
    <source>
        <dbReference type="EMBL" id="MBB2891218.1"/>
    </source>
</evidence>
<dbReference type="InterPro" id="IPR007324">
    <property type="entry name" value="Sugar-bd_dom_put"/>
</dbReference>
<proteinExistence type="inferred from homology"/>
<dbReference type="RefSeq" id="WP_183319514.1">
    <property type="nucleotide sequence ID" value="NZ_JACHVQ010000001.1"/>
</dbReference>
<evidence type="ECO:0000313" key="7">
    <source>
        <dbReference type="Proteomes" id="UP000559182"/>
    </source>
</evidence>
<keyword evidence="3 6" id="KW-0238">DNA-binding</keyword>
<sequence>MSDDPQPGGSTAASGRALLVDVARRFYLQDQSKVEIAGHLGLSRFKVARLLETARSTGVVRIEIVGEPTIDYALSTRLSEALGLDGALVVRSHEGQTAAETRRDIGAVAAGELTRLLGPSDVLGLPWSRSVAATVGALRSLPPVPIVQLSGALAIPDLQSPVDLVRSAANLSGGEAHHFYAPLVATDPASADMLRRQPGTSEALAHVADVTVAVVGVGGWAAGESTLFDLATTDERVAMRNAGAIGEISGVFIDDAGDAVDGGLADRIITLSDEQLVGIPTVIGLVSGAPRAPVVRAAIAGGKVNRLVIDETLAQALLG</sequence>
<dbReference type="GO" id="GO:0003677">
    <property type="term" value="F:DNA binding"/>
    <property type="evidence" value="ECO:0007669"/>
    <property type="project" value="UniProtKB-KW"/>
</dbReference>
<dbReference type="AlphaFoldDB" id="A0A839N0I5"/>
<comment type="caution">
    <text evidence="6">The sequence shown here is derived from an EMBL/GenBank/DDBJ whole genome shotgun (WGS) entry which is preliminary data.</text>
</comment>
<dbReference type="Proteomes" id="UP000559182">
    <property type="component" value="Unassembled WGS sequence"/>
</dbReference>
<feature type="domain" description="Sugar-binding" evidence="5">
    <location>
        <begin position="72"/>
        <end position="318"/>
    </location>
</feature>
<dbReference type="Pfam" id="PF04198">
    <property type="entry name" value="Sugar-bind"/>
    <property type="match status" value="1"/>
</dbReference>
<gene>
    <name evidence="6" type="ORF">FHU39_001202</name>
</gene>
<dbReference type="InterPro" id="IPR051054">
    <property type="entry name" value="SorC_transcr_regulators"/>
</dbReference>
<evidence type="ECO:0000256" key="1">
    <source>
        <dbReference type="ARBA" id="ARBA00010466"/>
    </source>
</evidence>
<comment type="similarity">
    <text evidence="1">Belongs to the SorC transcriptional regulatory family.</text>
</comment>
<reference evidence="6 7" key="1">
    <citation type="submission" date="2020-08" db="EMBL/GenBank/DDBJ databases">
        <title>Sequencing the genomes of 1000 actinobacteria strains.</title>
        <authorList>
            <person name="Klenk H.-P."/>
        </authorList>
    </citation>
    <scope>NUCLEOTIDE SEQUENCE [LARGE SCALE GENOMIC DNA]</scope>
    <source>
        <strain evidence="6 7">DSM 105369</strain>
    </source>
</reference>
<dbReference type="Gene3D" id="1.10.10.10">
    <property type="entry name" value="Winged helix-like DNA-binding domain superfamily/Winged helix DNA-binding domain"/>
    <property type="match status" value="1"/>
</dbReference>
<dbReference type="PANTHER" id="PTHR34294:SF1">
    <property type="entry name" value="TRANSCRIPTIONAL REGULATOR LSRR"/>
    <property type="match status" value="1"/>
</dbReference>
<evidence type="ECO:0000256" key="4">
    <source>
        <dbReference type="ARBA" id="ARBA00023163"/>
    </source>
</evidence>
<dbReference type="EMBL" id="JACHVQ010000001">
    <property type="protein sequence ID" value="MBB2891218.1"/>
    <property type="molecule type" value="Genomic_DNA"/>
</dbReference>
<dbReference type="Gene3D" id="3.40.50.1360">
    <property type="match status" value="1"/>
</dbReference>
<dbReference type="SUPFAM" id="SSF100950">
    <property type="entry name" value="NagB/RpiA/CoA transferase-like"/>
    <property type="match status" value="1"/>
</dbReference>
<keyword evidence="7" id="KW-1185">Reference proteome</keyword>
<accession>A0A839N0I5</accession>
<dbReference type="GO" id="GO:0030246">
    <property type="term" value="F:carbohydrate binding"/>
    <property type="evidence" value="ECO:0007669"/>
    <property type="project" value="InterPro"/>
</dbReference>
<evidence type="ECO:0000259" key="5">
    <source>
        <dbReference type="Pfam" id="PF04198"/>
    </source>
</evidence>
<protein>
    <submittedName>
        <fullName evidence="6">DNA-binding transcriptional regulator LsrR (DeoR family)</fullName>
    </submittedName>
</protein>
<keyword evidence="2" id="KW-0805">Transcription regulation</keyword>
<dbReference type="InterPro" id="IPR036388">
    <property type="entry name" value="WH-like_DNA-bd_sf"/>
</dbReference>
<keyword evidence="4" id="KW-0804">Transcription</keyword>
<evidence type="ECO:0000256" key="3">
    <source>
        <dbReference type="ARBA" id="ARBA00023125"/>
    </source>
</evidence>
<dbReference type="InterPro" id="IPR037171">
    <property type="entry name" value="NagB/RpiA_transferase-like"/>
</dbReference>